<reference evidence="2 3" key="1">
    <citation type="submission" date="2015-08" db="EMBL/GenBank/DDBJ databases">
        <title>Next Generation Sequencing and Analysis of the Genome of Puccinia sorghi L Schw, the Causal Agent of Maize Common Rust.</title>
        <authorList>
            <person name="Rochi L."/>
            <person name="Burguener G."/>
            <person name="Darino M."/>
            <person name="Turjanski A."/>
            <person name="Kreff E."/>
            <person name="Dieguez M.J."/>
            <person name="Sacco F."/>
        </authorList>
    </citation>
    <scope>NUCLEOTIDE SEQUENCE [LARGE SCALE GENOMIC DNA]</scope>
    <source>
        <strain evidence="2 3">RO10H11247</strain>
    </source>
</reference>
<gene>
    <name evidence="2" type="ORF">VP01_2005g2</name>
</gene>
<keyword evidence="3" id="KW-1185">Reference proteome</keyword>
<dbReference type="InterPro" id="IPR046798">
    <property type="entry name" value="2OG-FeII_Oxy_6"/>
</dbReference>
<dbReference type="EMBL" id="LAVV01006844">
    <property type="protein sequence ID" value="KNZ58050.1"/>
    <property type="molecule type" value="Genomic_DNA"/>
</dbReference>
<dbReference type="VEuPathDB" id="FungiDB:VP01_2005g2"/>
<name>A0A0L6VD67_9BASI</name>
<dbReference type="AlphaFoldDB" id="A0A0L6VD67"/>
<organism evidence="2 3">
    <name type="scientific">Puccinia sorghi</name>
    <dbReference type="NCBI Taxonomy" id="27349"/>
    <lineage>
        <taxon>Eukaryota</taxon>
        <taxon>Fungi</taxon>
        <taxon>Dikarya</taxon>
        <taxon>Basidiomycota</taxon>
        <taxon>Pucciniomycotina</taxon>
        <taxon>Pucciniomycetes</taxon>
        <taxon>Pucciniales</taxon>
        <taxon>Pucciniaceae</taxon>
        <taxon>Puccinia</taxon>
    </lineage>
</organism>
<protein>
    <recommendedName>
        <fullName evidence="1">Tet-like 2OG-Fe(II) oxygenase domain-containing protein</fullName>
    </recommendedName>
</protein>
<dbReference type="Proteomes" id="UP000037035">
    <property type="component" value="Unassembled WGS sequence"/>
</dbReference>
<sequence length="196" mass="21937">MSEIETTQFQPEPLCNCTSSFPYFKSQSQCHDSIIQQFIHFLADQSWKKIIAIVKFYPFSTMYPSLKSQYQCLSQHLIAQTAYQNPNQSNGPQYSGNMYSLGWGKGYEEASKTGITGIAAKVAKDPDRYFNKQNNALGAPGLEPNLKEDPDGCTCPLLSPTFPTNPTKTMMPNPSHFSFAESWLQSNLAAQEPVWA</sequence>
<comment type="caution">
    <text evidence="2">The sequence shown here is derived from an EMBL/GenBank/DDBJ whole genome shotgun (WGS) entry which is preliminary data.</text>
</comment>
<evidence type="ECO:0000259" key="1">
    <source>
        <dbReference type="Pfam" id="PF20515"/>
    </source>
</evidence>
<proteinExistence type="predicted"/>
<dbReference type="Pfam" id="PF20515">
    <property type="entry name" value="2OG-FeII_Oxy_6"/>
    <property type="match status" value="1"/>
</dbReference>
<evidence type="ECO:0000313" key="2">
    <source>
        <dbReference type="EMBL" id="KNZ58050.1"/>
    </source>
</evidence>
<dbReference type="STRING" id="27349.A0A0L6VD67"/>
<evidence type="ECO:0000313" key="3">
    <source>
        <dbReference type="Proteomes" id="UP000037035"/>
    </source>
</evidence>
<feature type="domain" description="Tet-like 2OG-Fe(II) oxygenase" evidence="1">
    <location>
        <begin position="64"/>
        <end position="134"/>
    </location>
</feature>
<accession>A0A0L6VD67</accession>